<keyword evidence="1" id="KW-0547">Nucleotide-binding</keyword>
<evidence type="ECO:0000256" key="1">
    <source>
        <dbReference type="ARBA" id="ARBA00022741"/>
    </source>
</evidence>
<dbReference type="GO" id="GO:0043596">
    <property type="term" value="C:nuclear replication fork"/>
    <property type="evidence" value="ECO:0007669"/>
    <property type="project" value="TreeGrafter"/>
</dbReference>
<dbReference type="Pfam" id="PF04851">
    <property type="entry name" value="ResIII"/>
    <property type="match status" value="1"/>
</dbReference>
<dbReference type="GO" id="GO:0006281">
    <property type="term" value="P:DNA repair"/>
    <property type="evidence" value="ECO:0007669"/>
    <property type="project" value="TreeGrafter"/>
</dbReference>
<evidence type="ECO:0000259" key="6">
    <source>
        <dbReference type="SMART" id="SM00490"/>
    </source>
</evidence>
<dbReference type="SMART" id="SM00490">
    <property type="entry name" value="HELICc"/>
    <property type="match status" value="1"/>
</dbReference>
<dbReference type="GO" id="GO:0004386">
    <property type="term" value="F:helicase activity"/>
    <property type="evidence" value="ECO:0007669"/>
    <property type="project" value="UniProtKB-KW"/>
</dbReference>
<accession>A0A6C0M287</accession>
<keyword evidence="3" id="KW-0347">Helicase</keyword>
<evidence type="ECO:0000256" key="3">
    <source>
        <dbReference type="ARBA" id="ARBA00022806"/>
    </source>
</evidence>
<keyword evidence="2" id="KW-0378">Hydrolase</keyword>
<dbReference type="SMART" id="SM00487">
    <property type="entry name" value="DEXDc"/>
    <property type="match status" value="1"/>
</dbReference>
<dbReference type="PROSITE" id="PS00690">
    <property type="entry name" value="DEAH_ATP_HELICASE"/>
    <property type="match status" value="1"/>
</dbReference>
<dbReference type="GO" id="GO:0004520">
    <property type="term" value="F:DNA endonuclease activity"/>
    <property type="evidence" value="ECO:0007669"/>
    <property type="project" value="TreeGrafter"/>
</dbReference>
<dbReference type="InterPro" id="IPR027417">
    <property type="entry name" value="P-loop_NTPase"/>
</dbReference>
<dbReference type="InterPro" id="IPR001650">
    <property type="entry name" value="Helicase_C-like"/>
</dbReference>
<dbReference type="InterPro" id="IPR002464">
    <property type="entry name" value="DNA/RNA_helicase_DEAH_CS"/>
</dbReference>
<keyword evidence="4" id="KW-0067">ATP-binding</keyword>
<feature type="domain" description="Helicase ATP-binding" evidence="5">
    <location>
        <begin position="44"/>
        <end position="288"/>
    </location>
</feature>
<proteinExistence type="predicted"/>
<evidence type="ECO:0008006" key="8">
    <source>
        <dbReference type="Google" id="ProtNLM"/>
    </source>
</evidence>
<evidence type="ECO:0000256" key="2">
    <source>
        <dbReference type="ARBA" id="ARBA00022801"/>
    </source>
</evidence>
<evidence type="ECO:0000259" key="5">
    <source>
        <dbReference type="SMART" id="SM00487"/>
    </source>
</evidence>
<name>A0A6C0M287_9ZZZZ</name>
<feature type="domain" description="Helicase C-terminal" evidence="6">
    <location>
        <begin position="582"/>
        <end position="686"/>
    </location>
</feature>
<dbReference type="GO" id="GO:0031297">
    <property type="term" value="P:replication fork processing"/>
    <property type="evidence" value="ECO:0007669"/>
    <property type="project" value="TreeGrafter"/>
</dbReference>
<dbReference type="GO" id="GO:0005524">
    <property type="term" value="F:ATP binding"/>
    <property type="evidence" value="ECO:0007669"/>
    <property type="project" value="UniProtKB-KW"/>
</dbReference>
<dbReference type="PANTHER" id="PTHR45766">
    <property type="entry name" value="DNA ANNEALING HELICASE AND ENDONUCLEASE ZRANB3 FAMILY MEMBER"/>
    <property type="match status" value="1"/>
</dbReference>
<evidence type="ECO:0000256" key="4">
    <source>
        <dbReference type="ARBA" id="ARBA00022840"/>
    </source>
</evidence>
<dbReference type="Gene3D" id="3.40.50.300">
    <property type="entry name" value="P-loop containing nucleotide triphosphate hydrolases"/>
    <property type="match status" value="2"/>
</dbReference>
<dbReference type="GO" id="GO:0016787">
    <property type="term" value="F:hydrolase activity"/>
    <property type="evidence" value="ECO:0007669"/>
    <property type="project" value="UniProtKB-KW"/>
</dbReference>
<dbReference type="SUPFAM" id="SSF52540">
    <property type="entry name" value="P-loop containing nucleoside triphosphate hydrolases"/>
    <property type="match status" value="2"/>
</dbReference>
<dbReference type="Pfam" id="PF00271">
    <property type="entry name" value="Helicase_C"/>
    <property type="match status" value="1"/>
</dbReference>
<organism evidence="7">
    <name type="scientific">viral metagenome</name>
    <dbReference type="NCBI Taxonomy" id="1070528"/>
    <lineage>
        <taxon>unclassified sequences</taxon>
        <taxon>metagenomes</taxon>
        <taxon>organismal metagenomes</taxon>
    </lineage>
</organism>
<dbReference type="PANTHER" id="PTHR45766:SF3">
    <property type="entry name" value="DNA ANNEALING HELICASE AND ENDONUCLEASE ZRANB3"/>
    <property type="match status" value="1"/>
</dbReference>
<dbReference type="InterPro" id="IPR014001">
    <property type="entry name" value="Helicase_ATP-bd"/>
</dbReference>
<dbReference type="EMBL" id="MN740639">
    <property type="protein sequence ID" value="QHU36438.1"/>
    <property type="molecule type" value="Genomic_DNA"/>
</dbReference>
<reference evidence="7" key="1">
    <citation type="journal article" date="2020" name="Nature">
        <title>Giant virus diversity and host interactions through global metagenomics.</title>
        <authorList>
            <person name="Schulz F."/>
            <person name="Roux S."/>
            <person name="Paez-Espino D."/>
            <person name="Jungbluth S."/>
            <person name="Walsh D.A."/>
            <person name="Denef V.J."/>
            <person name="McMahon K.D."/>
            <person name="Konstantinidis K.T."/>
            <person name="Eloe-Fadrosh E.A."/>
            <person name="Kyrpides N.C."/>
            <person name="Woyke T."/>
        </authorList>
    </citation>
    <scope>NUCLEOTIDE SEQUENCE</scope>
    <source>
        <strain evidence="7">GVMAG-S-1035231-58</strain>
    </source>
</reference>
<sequence>MDYVLPNRKAFADSITRIFLKYRREDRDPLAEDKDVDLCLKQTTSRELLPYQKLVRDYMMIETPYRGILLYHGLGSGKTCSSIAIAESLLSSMKVIVMTPASLRTNYQGEFQTCPIYFEQNWSSRQVTEGNKEEALALGVSPEFLEKYGRYFVTAPGQAANFSALPKTDQDVVRAQVIDVLNRRFSFINYNGLTRAKVAELITEDGPNPYEDHVVIIDEVHNFISRIADKEGVIEPVYKALYRAKRCKVVALSGTPVINRPNEIAYLMNLLRGPIERIVIPFKNLQGWDEGKMTTTLREMRDVDTIEFNAVKKVAMVTRNPPQFSTVYNKTGERVAVQYKKDMPYTPVASDWVTSIKKKFDTENGSDIAVDRVTVEELECLPTNFEEFATMFLDGLNIKNPLLFQKRIQGLVSYFKGADERLLPRRVEDDKMLEKVEMSEEQFTLYLETRWSELKANSKKTQNPLNEDFKSFRVKSRLVCNYAIPADLRAQYTSKDEEDEKSVLDKPELLNALRANPDKYLSKKALASCAPKILRILDNLDIGDGAEWRNQFVYSQYRTLEGLGVFSAVLDANGWQPYKIVKQNSQWVEDPNMTDKPAYAFYSGEEKEEEREYFRQIFNGRYEPKFPESLKTSIASRGKKILCLFMASSSGAEGITLANVRHVHIMEPYWTPARHDQVIGRAIRICSHATLPQEERTVRVSFYLSVFNEKKAKTSDFPNIAAIRKADTSTKRYEGQPVESFMSTDEYLYDVTYKKDLVNQRIGTLLKQSAIDCEVHRKLHSREKPVLSCMRFDSTVRGDELAFKPSLKSDDQDESYLRNMSRKHRRLQKAMIKGIPFLYDLDSQELFDPAAYEDNRRLIKVGQRESEGKVRYVLAW</sequence>
<evidence type="ECO:0000313" key="7">
    <source>
        <dbReference type="EMBL" id="QHU36438.1"/>
    </source>
</evidence>
<dbReference type="GO" id="GO:0003677">
    <property type="term" value="F:DNA binding"/>
    <property type="evidence" value="ECO:0007669"/>
    <property type="project" value="InterPro"/>
</dbReference>
<dbReference type="AlphaFoldDB" id="A0A6C0M287"/>
<protein>
    <recommendedName>
        <fullName evidence="8">Helicase ATP-binding domain-containing protein</fullName>
    </recommendedName>
</protein>
<dbReference type="InterPro" id="IPR006935">
    <property type="entry name" value="Helicase/UvrB_N"/>
</dbReference>